<dbReference type="HOGENOM" id="CLU_1528289_0_0_7"/>
<gene>
    <name evidence="2" type="ORF">ETSY2_49585</name>
</gene>
<feature type="non-terminal residue" evidence="2">
    <location>
        <position position="176"/>
    </location>
</feature>
<dbReference type="Proteomes" id="UP000019140">
    <property type="component" value="Unassembled WGS sequence"/>
</dbReference>
<dbReference type="SUPFAM" id="SSF51430">
    <property type="entry name" value="NAD(P)-linked oxidoreductase"/>
    <property type="match status" value="1"/>
</dbReference>
<dbReference type="AlphaFoldDB" id="W4L962"/>
<dbReference type="Gene3D" id="3.20.20.100">
    <property type="entry name" value="NADP-dependent oxidoreductase domain"/>
    <property type="match status" value="1"/>
</dbReference>
<name>W4L962_9BACT</name>
<organism evidence="2 3">
    <name type="scientific">Candidatus Entotheonella gemina</name>
    <dbReference type="NCBI Taxonomy" id="1429439"/>
    <lineage>
        <taxon>Bacteria</taxon>
        <taxon>Pseudomonadati</taxon>
        <taxon>Nitrospinota/Tectimicrobiota group</taxon>
        <taxon>Candidatus Tectimicrobiota</taxon>
        <taxon>Candidatus Entotheonellia</taxon>
        <taxon>Candidatus Entotheonellales</taxon>
        <taxon>Candidatus Entotheonellaceae</taxon>
        <taxon>Candidatus Entotheonella</taxon>
    </lineage>
</organism>
<evidence type="ECO:0000313" key="2">
    <source>
        <dbReference type="EMBL" id="ETW94572.1"/>
    </source>
</evidence>
<keyword evidence="3" id="KW-1185">Reference proteome</keyword>
<feature type="domain" description="NADP-dependent oxidoreductase" evidence="1">
    <location>
        <begin position="20"/>
        <end position="174"/>
    </location>
</feature>
<dbReference type="InterPro" id="IPR023210">
    <property type="entry name" value="NADP_OxRdtase_dom"/>
</dbReference>
<evidence type="ECO:0000259" key="1">
    <source>
        <dbReference type="Pfam" id="PF00248"/>
    </source>
</evidence>
<comment type="caution">
    <text evidence="2">The sequence shown here is derived from an EMBL/GenBank/DDBJ whole genome shotgun (WGS) entry which is preliminary data.</text>
</comment>
<dbReference type="EMBL" id="AZHX01002448">
    <property type="protein sequence ID" value="ETW94572.1"/>
    <property type="molecule type" value="Genomic_DNA"/>
</dbReference>
<protein>
    <recommendedName>
        <fullName evidence="1">NADP-dependent oxidoreductase domain-containing protein</fullName>
    </recommendedName>
</protein>
<proteinExistence type="predicted"/>
<dbReference type="Pfam" id="PF00248">
    <property type="entry name" value="Aldo_ket_red"/>
    <property type="match status" value="1"/>
</dbReference>
<evidence type="ECO:0000313" key="3">
    <source>
        <dbReference type="Proteomes" id="UP000019140"/>
    </source>
</evidence>
<dbReference type="PANTHER" id="PTHR43312">
    <property type="entry name" value="D-THREO-ALDOSE 1-DEHYDROGENASE"/>
    <property type="match status" value="1"/>
</dbReference>
<dbReference type="InterPro" id="IPR053135">
    <property type="entry name" value="AKR2_Oxidoreductase"/>
</dbReference>
<reference evidence="2 3" key="1">
    <citation type="journal article" date="2014" name="Nature">
        <title>An environmental bacterial taxon with a large and distinct metabolic repertoire.</title>
        <authorList>
            <person name="Wilson M.C."/>
            <person name="Mori T."/>
            <person name="Ruckert C."/>
            <person name="Uria A.R."/>
            <person name="Helf M.J."/>
            <person name="Takada K."/>
            <person name="Gernert C."/>
            <person name="Steffens U.A."/>
            <person name="Heycke N."/>
            <person name="Schmitt S."/>
            <person name="Rinke C."/>
            <person name="Helfrich E.J."/>
            <person name="Brachmann A.O."/>
            <person name="Gurgui C."/>
            <person name="Wakimoto T."/>
            <person name="Kracht M."/>
            <person name="Crusemann M."/>
            <person name="Hentschel U."/>
            <person name="Abe I."/>
            <person name="Matsunaga S."/>
            <person name="Kalinowski J."/>
            <person name="Takeyama H."/>
            <person name="Piel J."/>
        </authorList>
    </citation>
    <scope>NUCLEOTIDE SEQUENCE [LARGE SCALE GENOMIC DNA]</scope>
    <source>
        <strain evidence="3">TSY2</strain>
    </source>
</reference>
<dbReference type="InterPro" id="IPR036812">
    <property type="entry name" value="NAD(P)_OxRdtase_dom_sf"/>
</dbReference>
<accession>W4L962</accession>
<sequence>MTDLPKRQLGRTGLEVTTLGFGALELRGVVAGIGRLLEPSEPELILNAVLDAGINYIDVAVDYGEAESHIGRCIASRRREFFLATKCGCPLDVSQFSPNERTRYGVPLPRLHDYSRQNIIAACHQSLRRMRTDYLDVLQFHFSPAKSILEQEDAIATLQSLKQQGKIRFLGCSSML</sequence>
<dbReference type="PANTHER" id="PTHR43312:SF1">
    <property type="entry name" value="NADP-DEPENDENT OXIDOREDUCTASE DOMAIN-CONTAINING PROTEIN"/>
    <property type="match status" value="1"/>
</dbReference>